<dbReference type="PANTHER" id="PTHR21041:SF17">
    <property type="entry name" value="E3 UBIQUITIN-PROTEIN LIGASE DCST1"/>
    <property type="match status" value="1"/>
</dbReference>
<dbReference type="Ensembl" id="ENSPMET00000002437.1">
    <property type="protein sequence ID" value="ENSPMEP00000008448.1"/>
    <property type="gene ID" value="ENSPMEG00000010199.1"/>
</dbReference>
<dbReference type="PANTHER" id="PTHR21041">
    <property type="entry name" value="DENDRITIC CELL-SPECIFIC TRANSMEMBRANE PROTEIN"/>
    <property type="match status" value="1"/>
</dbReference>
<keyword evidence="2" id="KW-1185">Reference proteome</keyword>
<reference evidence="1" key="2">
    <citation type="submission" date="2025-09" db="UniProtKB">
        <authorList>
            <consortium name="Ensembl"/>
        </authorList>
    </citation>
    <scope>IDENTIFICATION</scope>
</reference>
<organism evidence="1 2">
    <name type="scientific">Poecilia mexicana</name>
    <dbReference type="NCBI Taxonomy" id="48701"/>
    <lineage>
        <taxon>Eukaryota</taxon>
        <taxon>Metazoa</taxon>
        <taxon>Chordata</taxon>
        <taxon>Craniata</taxon>
        <taxon>Vertebrata</taxon>
        <taxon>Euteleostomi</taxon>
        <taxon>Actinopterygii</taxon>
        <taxon>Neopterygii</taxon>
        <taxon>Teleostei</taxon>
        <taxon>Neoteleostei</taxon>
        <taxon>Acanthomorphata</taxon>
        <taxon>Ovalentaria</taxon>
        <taxon>Atherinomorphae</taxon>
        <taxon>Cyprinodontiformes</taxon>
        <taxon>Poeciliidae</taxon>
        <taxon>Poeciliinae</taxon>
        <taxon>Poecilia</taxon>
    </lineage>
</organism>
<sequence>MCVCVSGVCIVGGILSSSFRCTILLTLPSILGSRGRSYLMLRTCDLLRCPIYPSAGPISNMERNAEAAALSLSCNLDLQVQHSRVLWRLAARPFLLVAKQLMVRGGSKKFQNIRDEVLLQYGYDPIQQKPGTAAQGNGTQEQFASNTRRRCDGETDLQLVLDLVLDPVLDLCLCKLYTLSESDF</sequence>
<protein>
    <submittedName>
        <fullName evidence="1">Uncharacterized protein</fullName>
    </submittedName>
</protein>
<dbReference type="AlphaFoldDB" id="A0A3B3X0C0"/>
<dbReference type="STRING" id="48701.ENSPMEP00000008448"/>
<reference evidence="1" key="1">
    <citation type="submission" date="2025-08" db="UniProtKB">
        <authorList>
            <consortium name="Ensembl"/>
        </authorList>
    </citation>
    <scope>IDENTIFICATION</scope>
</reference>
<proteinExistence type="predicted"/>
<evidence type="ECO:0000313" key="2">
    <source>
        <dbReference type="Proteomes" id="UP000261480"/>
    </source>
</evidence>
<dbReference type="Proteomes" id="UP000261480">
    <property type="component" value="Unplaced"/>
</dbReference>
<evidence type="ECO:0000313" key="1">
    <source>
        <dbReference type="Ensembl" id="ENSPMEP00000008448.1"/>
    </source>
</evidence>
<accession>A0A3B3X0C0</accession>
<dbReference type="InterPro" id="IPR051856">
    <property type="entry name" value="CSR-E3_Ligase_Protein"/>
</dbReference>
<name>A0A3B3X0C0_9TELE</name>